<dbReference type="OrthoDB" id="769930at2"/>
<accession>A0A4U1CT74</accession>
<reference evidence="3 4" key="1">
    <citation type="submission" date="2019-04" db="EMBL/GenBank/DDBJ databases">
        <title>Pedobacter sp. RP-3-15 sp. nov., isolated from Arctic soil.</title>
        <authorList>
            <person name="Dahal R.H."/>
            <person name="Kim D.-U."/>
        </authorList>
    </citation>
    <scope>NUCLEOTIDE SEQUENCE [LARGE SCALE GENOMIC DNA]</scope>
    <source>
        <strain evidence="3 4">RP-3-15</strain>
    </source>
</reference>
<feature type="signal peptide" evidence="2">
    <location>
        <begin position="1"/>
        <end position="27"/>
    </location>
</feature>
<gene>
    <name evidence="3" type="ORF">FA047_02195</name>
</gene>
<sequence length="329" mass="35922">MKTNLKNLLRISLSLCLLIVISINTNAQEGKKLIKKKKVDTTEGKIKPIITSPVAGSTVDGPFVLVGKAEPNTTVNVIVSPIYQLPKSTTGKTVLRVSTPLHEPQQFTAKADANGVWQSRLVEVQYDPKATNKRIFASVNQIWGSKVIQSGNTEYFASPKLTMIVGTIKVPAKPKEEEKSSGQPETDEGIVKGGSVMPFQISSPKNNRYVAHDDFSIAGVAAPGATVRVEVRYFGYRSKSNVTIRNYGPAFLPGVDKNTTVVNDALWTTFTVRSNGGIWGTGYIEFIKKIDGYSCWANTYTITASLVNENGKLVRPVKVNVTRMKTKAI</sequence>
<keyword evidence="4" id="KW-1185">Reference proteome</keyword>
<evidence type="ECO:0000313" key="3">
    <source>
        <dbReference type="EMBL" id="TKC08928.1"/>
    </source>
</evidence>
<name>A0A4U1CT74_9SPHI</name>
<proteinExistence type="predicted"/>
<feature type="chain" id="PRO_5020342191" evidence="2">
    <location>
        <begin position="28"/>
        <end position="329"/>
    </location>
</feature>
<keyword evidence="2" id="KW-0732">Signal</keyword>
<protein>
    <submittedName>
        <fullName evidence="3">Uncharacterized protein</fullName>
    </submittedName>
</protein>
<evidence type="ECO:0000313" key="4">
    <source>
        <dbReference type="Proteomes" id="UP000307244"/>
    </source>
</evidence>
<evidence type="ECO:0000256" key="1">
    <source>
        <dbReference type="SAM" id="MobiDB-lite"/>
    </source>
</evidence>
<dbReference type="EMBL" id="SWBQ01000001">
    <property type="protein sequence ID" value="TKC08928.1"/>
    <property type="molecule type" value="Genomic_DNA"/>
</dbReference>
<organism evidence="3 4">
    <name type="scientific">Pedobacter frigoris</name>
    <dbReference type="NCBI Taxonomy" id="2571272"/>
    <lineage>
        <taxon>Bacteria</taxon>
        <taxon>Pseudomonadati</taxon>
        <taxon>Bacteroidota</taxon>
        <taxon>Sphingobacteriia</taxon>
        <taxon>Sphingobacteriales</taxon>
        <taxon>Sphingobacteriaceae</taxon>
        <taxon>Pedobacter</taxon>
    </lineage>
</organism>
<dbReference type="AlphaFoldDB" id="A0A4U1CT74"/>
<dbReference type="Proteomes" id="UP000307244">
    <property type="component" value="Unassembled WGS sequence"/>
</dbReference>
<evidence type="ECO:0000256" key="2">
    <source>
        <dbReference type="SAM" id="SignalP"/>
    </source>
</evidence>
<feature type="region of interest" description="Disordered" evidence="1">
    <location>
        <begin position="172"/>
        <end position="192"/>
    </location>
</feature>
<dbReference type="RefSeq" id="WP_136834346.1">
    <property type="nucleotide sequence ID" value="NZ_SWBQ01000001.1"/>
</dbReference>
<comment type="caution">
    <text evidence="3">The sequence shown here is derived from an EMBL/GenBank/DDBJ whole genome shotgun (WGS) entry which is preliminary data.</text>
</comment>